<evidence type="ECO:0000313" key="5">
    <source>
        <dbReference type="Proteomes" id="UP001180536"/>
    </source>
</evidence>
<organism evidence="4 5">
    <name type="scientific">Pelomonas aquatica</name>
    <dbReference type="NCBI Taxonomy" id="431058"/>
    <lineage>
        <taxon>Bacteria</taxon>
        <taxon>Pseudomonadati</taxon>
        <taxon>Pseudomonadota</taxon>
        <taxon>Betaproteobacteria</taxon>
        <taxon>Burkholderiales</taxon>
        <taxon>Sphaerotilaceae</taxon>
        <taxon>Roseateles</taxon>
    </lineage>
</organism>
<comment type="caution">
    <text evidence="4">The sequence shown here is derived from an EMBL/GenBank/DDBJ whole genome shotgun (WGS) entry which is preliminary data.</text>
</comment>
<keyword evidence="5" id="KW-1185">Reference proteome</keyword>
<dbReference type="InterPro" id="IPR050595">
    <property type="entry name" value="Bact_response_regulator"/>
</dbReference>
<reference evidence="4 5" key="1">
    <citation type="submission" date="2023-07" db="EMBL/GenBank/DDBJ databases">
        <title>Sorghum-associated microbial communities from plants grown in Nebraska, USA.</title>
        <authorList>
            <person name="Schachtman D."/>
        </authorList>
    </citation>
    <scope>NUCLEOTIDE SEQUENCE [LARGE SCALE GENOMIC DNA]</scope>
    <source>
        <strain evidence="4 5">BE310</strain>
    </source>
</reference>
<dbReference type="RefSeq" id="WP_056876793.1">
    <property type="nucleotide sequence ID" value="NZ_JAVDXQ010000001.1"/>
</dbReference>
<dbReference type="PANTHER" id="PTHR44591:SF3">
    <property type="entry name" value="RESPONSE REGULATORY DOMAIN-CONTAINING PROTEIN"/>
    <property type="match status" value="1"/>
</dbReference>
<dbReference type="Pfam" id="PF00072">
    <property type="entry name" value="Response_reg"/>
    <property type="match status" value="1"/>
</dbReference>
<dbReference type="EMBL" id="JAVDXQ010000001">
    <property type="protein sequence ID" value="MDR7295050.1"/>
    <property type="molecule type" value="Genomic_DNA"/>
</dbReference>
<dbReference type="SMART" id="SM00448">
    <property type="entry name" value="REC"/>
    <property type="match status" value="1"/>
</dbReference>
<evidence type="ECO:0000313" key="4">
    <source>
        <dbReference type="EMBL" id="MDR7295050.1"/>
    </source>
</evidence>
<dbReference type="InterPro" id="IPR001789">
    <property type="entry name" value="Sig_transdc_resp-reg_receiver"/>
</dbReference>
<dbReference type="Proteomes" id="UP001180536">
    <property type="component" value="Unassembled WGS sequence"/>
</dbReference>
<gene>
    <name evidence="4" type="ORF">J2X16_000371</name>
</gene>
<proteinExistence type="predicted"/>
<feature type="domain" description="Response regulatory" evidence="3">
    <location>
        <begin position="3"/>
        <end position="117"/>
    </location>
</feature>
<protein>
    <submittedName>
        <fullName evidence="4">CheY-like chemotaxis protein</fullName>
    </submittedName>
</protein>
<keyword evidence="1 2" id="KW-0597">Phosphoprotein</keyword>
<evidence type="ECO:0000259" key="3">
    <source>
        <dbReference type="PROSITE" id="PS50110"/>
    </source>
</evidence>
<dbReference type="InterPro" id="IPR011006">
    <property type="entry name" value="CheY-like_superfamily"/>
</dbReference>
<name>A0ABU1Z4U8_9BURK</name>
<dbReference type="Gene3D" id="3.40.50.2300">
    <property type="match status" value="1"/>
</dbReference>
<accession>A0ABU1Z4U8</accession>
<evidence type="ECO:0000256" key="2">
    <source>
        <dbReference type="PROSITE-ProRule" id="PRU00169"/>
    </source>
</evidence>
<dbReference type="PANTHER" id="PTHR44591">
    <property type="entry name" value="STRESS RESPONSE REGULATOR PROTEIN 1"/>
    <property type="match status" value="1"/>
</dbReference>
<dbReference type="PROSITE" id="PS50110">
    <property type="entry name" value="RESPONSE_REGULATORY"/>
    <property type="match status" value="1"/>
</dbReference>
<evidence type="ECO:0000256" key="1">
    <source>
        <dbReference type="ARBA" id="ARBA00022553"/>
    </source>
</evidence>
<sequence>MQLILIVEDEYGAAEVLQLILEAHGYRVTSASNGRDALQTLSGERPAVIVSDFMMPHMTGGELGTMIRQNSNWADIPFLFMSGTSEEVVQKSFGDYDAFLSKPYDVEALLSIVGELASGGRRQRVRSRDVDESMRHLLKGIELPSDD</sequence>
<dbReference type="SUPFAM" id="SSF52172">
    <property type="entry name" value="CheY-like"/>
    <property type="match status" value="1"/>
</dbReference>
<feature type="modified residue" description="4-aspartylphosphate" evidence="2">
    <location>
        <position position="52"/>
    </location>
</feature>